<sequence>MRWTQRKIVAGVVAGLVLTVGGFGMLSAQSQDKTDLRPRYCVTQDGRPDGQPPKMTTDEVAQHIAESFGVDAKQVKSALDEQKDFRDIGRAAMLAKISGKSFADVMALKTDDKDWRDIESSLGATREKVRQLRIEMMAKDLSRDGVIDEEGALKLLKDGYEPWDISCASILAEAAGKDIQSVLDLKKINNRWGDVADQLGVDRKELKKFHGPGPHGMGRHDGLGPDMMGGPMMDD</sequence>
<reference evidence="2 3" key="1">
    <citation type="submission" date="2018-08" db="EMBL/GenBank/DDBJ databases">
        <title>A genome reference for cultivated species of the human gut microbiota.</title>
        <authorList>
            <person name="Zou Y."/>
            <person name="Xue W."/>
            <person name="Luo G."/>
        </authorList>
    </citation>
    <scope>NUCLEOTIDE SEQUENCE [LARGE SCALE GENOMIC DNA]</scope>
    <source>
        <strain evidence="2 3">AM25-21AC</strain>
    </source>
</reference>
<dbReference type="Proteomes" id="UP000283442">
    <property type="component" value="Unassembled WGS sequence"/>
</dbReference>
<gene>
    <name evidence="2" type="ORF">DW674_09235</name>
</gene>
<organism evidence="2 3">
    <name type="scientific">Mitsuokella multacida</name>
    <dbReference type="NCBI Taxonomy" id="52226"/>
    <lineage>
        <taxon>Bacteria</taxon>
        <taxon>Bacillati</taxon>
        <taxon>Bacillota</taxon>
        <taxon>Negativicutes</taxon>
        <taxon>Selenomonadales</taxon>
        <taxon>Selenomonadaceae</taxon>
        <taxon>Mitsuokella</taxon>
    </lineage>
</organism>
<comment type="caution">
    <text evidence="2">The sequence shown here is derived from an EMBL/GenBank/DDBJ whole genome shotgun (WGS) entry which is preliminary data.</text>
</comment>
<name>A0A414NVN0_9FIRM</name>
<evidence type="ECO:0000313" key="2">
    <source>
        <dbReference type="EMBL" id="RHF51020.1"/>
    </source>
</evidence>
<evidence type="ECO:0000313" key="3">
    <source>
        <dbReference type="Proteomes" id="UP000283442"/>
    </source>
</evidence>
<dbReference type="AlphaFoldDB" id="A0A414NVN0"/>
<dbReference type="OrthoDB" id="1669152at2"/>
<feature type="compositionally biased region" description="Low complexity" evidence="1">
    <location>
        <begin position="224"/>
        <end position="235"/>
    </location>
</feature>
<protein>
    <submittedName>
        <fullName evidence="2">Tat pathway signal sequence domain protein</fullName>
    </submittedName>
</protein>
<feature type="region of interest" description="Disordered" evidence="1">
    <location>
        <begin position="209"/>
        <end position="235"/>
    </location>
</feature>
<accession>A0A414NVN0</accession>
<dbReference type="EMBL" id="QRHE01000009">
    <property type="protein sequence ID" value="RHF51020.1"/>
    <property type="molecule type" value="Genomic_DNA"/>
</dbReference>
<dbReference type="RefSeq" id="WP_118176480.1">
    <property type="nucleotide sequence ID" value="NZ_JAQEAO010000004.1"/>
</dbReference>
<evidence type="ECO:0000256" key="1">
    <source>
        <dbReference type="SAM" id="MobiDB-lite"/>
    </source>
</evidence>
<proteinExistence type="predicted"/>